<protein>
    <submittedName>
        <fullName evidence="2">Uncharacterized protein</fullName>
    </submittedName>
</protein>
<evidence type="ECO:0000256" key="1">
    <source>
        <dbReference type="SAM" id="Phobius"/>
    </source>
</evidence>
<feature type="transmembrane region" description="Helical" evidence="1">
    <location>
        <begin position="55"/>
        <end position="77"/>
    </location>
</feature>
<gene>
    <name evidence="2" type="ordered locus">ETA_09700</name>
</gene>
<accession>B2VEC9</accession>
<dbReference type="HOGENOM" id="CLU_1852014_0_0_6"/>
<keyword evidence="1" id="KW-1133">Transmembrane helix</keyword>
<keyword evidence="1" id="KW-0472">Membrane</keyword>
<dbReference type="Proteomes" id="UP000001726">
    <property type="component" value="Chromosome"/>
</dbReference>
<evidence type="ECO:0000313" key="3">
    <source>
        <dbReference type="Proteomes" id="UP000001726"/>
    </source>
</evidence>
<name>B2VEC9_ERWT9</name>
<keyword evidence="1" id="KW-0812">Transmembrane</keyword>
<organism evidence="2 3">
    <name type="scientific">Erwinia tasmaniensis (strain DSM 17950 / CFBP 7177 / CIP 109463 / NCPPB 4357 / Et1/99)</name>
    <dbReference type="NCBI Taxonomy" id="465817"/>
    <lineage>
        <taxon>Bacteria</taxon>
        <taxon>Pseudomonadati</taxon>
        <taxon>Pseudomonadota</taxon>
        <taxon>Gammaproteobacteria</taxon>
        <taxon>Enterobacterales</taxon>
        <taxon>Erwiniaceae</taxon>
        <taxon>Erwinia</taxon>
    </lineage>
</organism>
<keyword evidence="3" id="KW-1185">Reference proteome</keyword>
<evidence type="ECO:0000313" key="2">
    <source>
        <dbReference type="EMBL" id="CAO96016.1"/>
    </source>
</evidence>
<sequence>MFSKNHNTQQVDMDTIIKIFEKFSSRPLYFIFFGLSVCEFLQKESALKSPNIENILYLLSAMIMVVFLTGGYEWLIFKFNVTLEPHDQGDIGPMIGTATLAVYLVYAFHFLSEQPDALNLKLLTNSGFIYSTTLLLFSLESMKLRRLRQR</sequence>
<reference evidence="2 3" key="1">
    <citation type="journal article" date="2008" name="Environ. Microbiol.">
        <title>The genome of Erwinia tasmaniensis strain Et1/99, a non-pathogenic bacterium in the genus Erwinia.</title>
        <authorList>
            <person name="Kube M."/>
            <person name="Migdoll A.M."/>
            <person name="Mueller I."/>
            <person name="Kuhl H."/>
            <person name="Beck A."/>
            <person name="Reinhardt R."/>
            <person name="Geider K."/>
        </authorList>
    </citation>
    <scope>NUCLEOTIDE SEQUENCE [LARGE SCALE GENOMIC DNA]</scope>
    <source>
        <strain evidence="3">DSM 17950 / CFBP 7177 / CIP 109463 / NCPPB 4357 / Et1/99</strain>
    </source>
</reference>
<feature type="transmembrane region" description="Helical" evidence="1">
    <location>
        <begin position="89"/>
        <end position="110"/>
    </location>
</feature>
<proteinExistence type="predicted"/>
<dbReference type="KEGG" id="eta:ETA_09700"/>
<dbReference type="EMBL" id="CU468135">
    <property type="protein sequence ID" value="CAO96016.1"/>
    <property type="molecule type" value="Genomic_DNA"/>
</dbReference>
<dbReference type="eggNOG" id="ENOG5033HXR">
    <property type="taxonomic scope" value="Bacteria"/>
</dbReference>
<dbReference type="AlphaFoldDB" id="B2VEC9"/>